<dbReference type="AlphaFoldDB" id="A0A545UV91"/>
<dbReference type="Gene3D" id="3.60.15.10">
    <property type="entry name" value="Ribonuclease Z/Hydroxyacylglutathione hydrolase-like"/>
    <property type="match status" value="1"/>
</dbReference>
<reference evidence="1 2" key="1">
    <citation type="journal article" date="2019" name="Appl. Microbiol. Biotechnol.">
        <title>Genome sequence of Isaria javanica and comparative genome analysis insights into family S53 peptidase evolution in fungal entomopathogens.</title>
        <authorList>
            <person name="Lin R."/>
            <person name="Zhang X."/>
            <person name="Xin B."/>
            <person name="Zou M."/>
            <person name="Gao Y."/>
            <person name="Qin F."/>
            <person name="Hu Q."/>
            <person name="Xie B."/>
            <person name="Cheng X."/>
        </authorList>
    </citation>
    <scope>NUCLEOTIDE SEQUENCE [LARGE SCALE GENOMIC DNA]</scope>
    <source>
        <strain evidence="1 2">IJ1G</strain>
    </source>
</reference>
<keyword evidence="2" id="KW-1185">Reference proteome</keyword>
<protein>
    <submittedName>
        <fullName evidence="1">Nuclear protein Qri2/Nse4</fullName>
    </submittedName>
</protein>
<organism evidence="1 2">
    <name type="scientific">Cordyceps javanica</name>
    <dbReference type="NCBI Taxonomy" id="43265"/>
    <lineage>
        <taxon>Eukaryota</taxon>
        <taxon>Fungi</taxon>
        <taxon>Dikarya</taxon>
        <taxon>Ascomycota</taxon>
        <taxon>Pezizomycotina</taxon>
        <taxon>Sordariomycetes</taxon>
        <taxon>Hypocreomycetidae</taxon>
        <taxon>Hypocreales</taxon>
        <taxon>Cordycipitaceae</taxon>
        <taxon>Cordyceps</taxon>
    </lineage>
</organism>
<gene>
    <name evidence="1" type="ORF">IF1G_07955</name>
</gene>
<evidence type="ECO:0000313" key="2">
    <source>
        <dbReference type="Proteomes" id="UP000315783"/>
    </source>
</evidence>
<comment type="caution">
    <text evidence="1">The sequence shown here is derived from an EMBL/GenBank/DDBJ whole genome shotgun (WGS) entry which is preliminary data.</text>
</comment>
<dbReference type="SUPFAM" id="SSF56281">
    <property type="entry name" value="Metallo-hydrolase/oxidoreductase"/>
    <property type="match status" value="1"/>
</dbReference>
<sequence>MHLPSPPIPMFRIARYQFIPTQIRLIYPVRSLRTMSTQLIPSNPADVMVIRHVTPSIVTFSVPFARFGKAKIVKLTSGSLAAFSPVALTDATKAKVTEMGGRVSYLIALDFEHHIFLSEWAKEYPGAKIIGPHGLPEKRAQQDDPKIGKEEFAVVFTPEKKHETKISDEFDADFDYEYVDGHANRELVFCYKPEKVLIEADLLFNLPATEQYSKVSEGERQASGVVDKLFAKLQSTAGDGKWIKRFNWYILAKDRPSYNESLQVIGGWDFNTLIPCHGDVIEGDAKQIFDKIFSWHLDGKN</sequence>
<dbReference type="InterPro" id="IPR036866">
    <property type="entry name" value="RibonucZ/Hydroxyglut_hydro"/>
</dbReference>
<dbReference type="STRING" id="43265.A0A545UV91"/>
<dbReference type="InterPro" id="IPR025638">
    <property type="entry name" value="DUF4336"/>
</dbReference>
<evidence type="ECO:0000313" key="1">
    <source>
        <dbReference type="EMBL" id="TQV93377.1"/>
    </source>
</evidence>
<dbReference type="Proteomes" id="UP000315783">
    <property type="component" value="Unassembled WGS sequence"/>
</dbReference>
<dbReference type="EMBL" id="SPUK01000012">
    <property type="protein sequence ID" value="TQV93377.1"/>
    <property type="molecule type" value="Genomic_DNA"/>
</dbReference>
<accession>A0A545UV91</accession>
<dbReference type="PANTHER" id="PTHR33835">
    <property type="entry name" value="YALI0C07656P"/>
    <property type="match status" value="1"/>
</dbReference>
<name>A0A545UV91_9HYPO</name>
<proteinExistence type="predicted"/>
<dbReference type="PANTHER" id="PTHR33835:SF1">
    <property type="entry name" value="METALLO-BETA-LACTAMASE DOMAIN-CONTAINING PROTEIN"/>
    <property type="match status" value="1"/>
</dbReference>